<evidence type="ECO:0000256" key="1">
    <source>
        <dbReference type="ARBA" id="ARBA00007218"/>
    </source>
</evidence>
<feature type="compositionally biased region" description="Low complexity" evidence="2">
    <location>
        <begin position="415"/>
        <end position="471"/>
    </location>
</feature>
<sequence length="523" mass="57292">MGGFNYNFIDGLKVVGYQGDLTSQDAMHTALESGLKSSAYVKLIAWLSNEISTLGKLEEKVTICMEDENQIDTNSFMMELSAFLKELGCPYQFFTTGPMSSRLPSAEARILLIEYLLSELMCFRKQEINKVVQTTQLNLQESSTASTLKNILIVLGFNKPPDNITTTMLFDKLLTKMKEVKNKAGSNRIGKPLLPLNKPINQKQWDALADLQADLENEYKLRRQMLLTRLDVTIQSFQWSERSIGHEDNISRLYTTKRNTINSTSSDINLSHLLAARTDLAILEKTSNANVRKNTKSDIQKLIIGRVPDRGGRPDEHAPPPPEMPSWQTQRATGPQGGGGGRGGGRGGFSQGQQQNRGQYSSGDQGGGPSRVQGQWNQQSSGGGRGGGYSNRGGYNQGNQGGGYSQGNQGGGYSQGSSYSQSKQGGGYSQESSYSGSYNKGGNNYSQGSSYNQDSSYSQGNNYNQSSNYSQGRGGGYKSGNNQGYDNNRGYDNSRPSSSYQQRGGSYNQGNNQQGYQNRGNRY</sequence>
<comment type="similarity">
    <text evidence="1">Belongs to the FAM98 family.</text>
</comment>
<dbReference type="GO" id="GO:0072669">
    <property type="term" value="C:tRNA-splicing ligase complex"/>
    <property type="evidence" value="ECO:0007669"/>
    <property type="project" value="TreeGrafter"/>
</dbReference>
<feature type="compositionally biased region" description="Low complexity" evidence="2">
    <location>
        <begin position="494"/>
        <end position="523"/>
    </location>
</feature>
<dbReference type="Pfam" id="PF10239">
    <property type="entry name" value="DUF2465"/>
    <property type="match status" value="1"/>
</dbReference>
<accession>A0A6M2DPH9</accession>
<feature type="compositionally biased region" description="Low complexity" evidence="2">
    <location>
        <begin position="351"/>
        <end position="363"/>
    </location>
</feature>
<feature type="compositionally biased region" description="Basic and acidic residues" evidence="2">
    <location>
        <begin position="307"/>
        <end position="318"/>
    </location>
</feature>
<dbReference type="AlphaFoldDB" id="A0A6M2DPH9"/>
<dbReference type="InterPro" id="IPR018797">
    <property type="entry name" value="FAM98"/>
</dbReference>
<dbReference type="PANTHER" id="PTHR31353">
    <property type="entry name" value="FAM98"/>
    <property type="match status" value="1"/>
</dbReference>
<feature type="region of interest" description="Disordered" evidence="2">
    <location>
        <begin position="293"/>
        <end position="523"/>
    </location>
</feature>
<protein>
    <submittedName>
        <fullName evidence="3">Protein fam98a isoform x2</fullName>
    </submittedName>
</protein>
<feature type="compositionally biased region" description="Gly residues" evidence="2">
    <location>
        <begin position="335"/>
        <end position="350"/>
    </location>
</feature>
<evidence type="ECO:0000313" key="3">
    <source>
        <dbReference type="EMBL" id="NOV47784.1"/>
    </source>
</evidence>
<proteinExistence type="inferred from homology"/>
<name>A0A6M2DPH9_XENCH</name>
<evidence type="ECO:0000256" key="2">
    <source>
        <dbReference type="SAM" id="MobiDB-lite"/>
    </source>
</evidence>
<dbReference type="PANTHER" id="PTHR31353:SF1">
    <property type="entry name" value="PROTEIN FAM98B"/>
    <property type="match status" value="1"/>
</dbReference>
<reference evidence="3" key="1">
    <citation type="submission" date="2020-03" db="EMBL/GenBank/DDBJ databases">
        <title>Transcriptomic Profiling of the Digestive Tract of the Rat Flea, Xenopsylla cheopis, Following Blood Feeding and Infection with Yersinia pestis.</title>
        <authorList>
            <person name="Bland D.M."/>
            <person name="Martens C.A."/>
            <person name="Virtaneva K."/>
            <person name="Kanakabandi K."/>
            <person name="Long D."/>
            <person name="Rosenke R."/>
            <person name="Saturday G.A."/>
            <person name="Hoyt F.H."/>
            <person name="Bruno D.P."/>
            <person name="Ribeiro J.M.C."/>
            <person name="Hinnebusch J."/>
        </authorList>
    </citation>
    <scope>NUCLEOTIDE SEQUENCE</scope>
</reference>
<feature type="compositionally biased region" description="Gly residues" evidence="2">
    <location>
        <begin position="381"/>
        <end position="414"/>
    </location>
</feature>
<dbReference type="EMBL" id="GIIL01004058">
    <property type="protein sequence ID" value="NOV47784.1"/>
    <property type="molecule type" value="Transcribed_RNA"/>
</dbReference>
<organism evidence="3">
    <name type="scientific">Xenopsylla cheopis</name>
    <name type="common">Oriental rat flea</name>
    <name type="synonym">Pulex cheopis</name>
    <dbReference type="NCBI Taxonomy" id="163159"/>
    <lineage>
        <taxon>Eukaryota</taxon>
        <taxon>Metazoa</taxon>
        <taxon>Ecdysozoa</taxon>
        <taxon>Arthropoda</taxon>
        <taxon>Hexapoda</taxon>
        <taxon>Insecta</taxon>
        <taxon>Pterygota</taxon>
        <taxon>Neoptera</taxon>
        <taxon>Endopterygota</taxon>
        <taxon>Siphonaptera</taxon>
        <taxon>Pulicidae</taxon>
        <taxon>Xenopsyllinae</taxon>
        <taxon>Xenopsylla</taxon>
    </lineage>
</organism>